<organism evidence="1 2">
    <name type="scientific">Pavo cristatus</name>
    <name type="common">Indian peafowl</name>
    <name type="synonym">Blue peafowl</name>
    <dbReference type="NCBI Taxonomy" id="9049"/>
    <lineage>
        <taxon>Eukaryota</taxon>
        <taxon>Metazoa</taxon>
        <taxon>Chordata</taxon>
        <taxon>Craniata</taxon>
        <taxon>Vertebrata</taxon>
        <taxon>Euteleostomi</taxon>
        <taxon>Archelosauria</taxon>
        <taxon>Archosauria</taxon>
        <taxon>Dinosauria</taxon>
        <taxon>Saurischia</taxon>
        <taxon>Theropoda</taxon>
        <taxon>Coelurosauria</taxon>
        <taxon>Aves</taxon>
        <taxon>Neognathae</taxon>
        <taxon>Galloanserae</taxon>
        <taxon>Galliformes</taxon>
        <taxon>Phasianidae</taxon>
        <taxon>Phasianinae</taxon>
        <taxon>Pavo</taxon>
    </lineage>
</organism>
<proteinExistence type="predicted"/>
<keyword evidence="2" id="KW-1185">Reference proteome</keyword>
<protein>
    <submittedName>
        <fullName evidence="1">Uncharacterized protein</fullName>
    </submittedName>
</protein>
<name>A0A8C9G6S8_PAVCR</name>
<dbReference type="Ensembl" id="ENSPSTT00000018159.1">
    <property type="protein sequence ID" value="ENSPSTP00000017322.1"/>
    <property type="gene ID" value="ENSPSTG00000012395.1"/>
</dbReference>
<evidence type="ECO:0000313" key="1">
    <source>
        <dbReference type="Ensembl" id="ENSPSTP00000023163.1"/>
    </source>
</evidence>
<accession>A0A8C9G6S8</accession>
<evidence type="ECO:0000313" key="2">
    <source>
        <dbReference type="Proteomes" id="UP000694428"/>
    </source>
</evidence>
<dbReference type="AlphaFoldDB" id="A0A8C9G6S8"/>
<dbReference type="Proteomes" id="UP000694428">
    <property type="component" value="Unplaced"/>
</dbReference>
<sequence length="100" mass="11485">MTLFLDIDLLVHLSANLLHPLKQRWGGSCLQPCFCYRWRTEWLLRLSCVLGQEAGRVGKRGGKDRAVRLRDTWWWLQQGDGAHQFGPCPHVGTQDNDLGQ</sequence>
<dbReference type="Ensembl" id="ENSPSTT00000024358.1">
    <property type="protein sequence ID" value="ENSPSTP00000023163.1"/>
    <property type="gene ID" value="ENSPSTG00000017033.1"/>
</dbReference>
<reference evidence="1" key="1">
    <citation type="submission" date="2025-05" db="UniProtKB">
        <authorList>
            <consortium name="Ensembl"/>
        </authorList>
    </citation>
    <scope>IDENTIFICATION</scope>
</reference>